<dbReference type="AlphaFoldDB" id="A0A139KUA5"/>
<sequence>MKQYNLSKIMKRAHQLYNNAHAKYPTFSEALAKSWKMAKFNVWVAEQHQVREAEAKAKKEAEQERKEQATIQSILFNAQLEADRIKREAEAKAQRMREEIAARKEGISYSEYQDRLSRAMGYGRGCYCGD</sequence>
<accession>A0A139KUA5</accession>
<keyword evidence="1" id="KW-0175">Coiled coil</keyword>
<evidence type="ECO:0000256" key="1">
    <source>
        <dbReference type="SAM" id="Coils"/>
    </source>
</evidence>
<protein>
    <submittedName>
        <fullName evidence="2">Uncharacterized protein</fullName>
    </submittedName>
</protein>
<dbReference type="EMBL" id="LTDF01000163">
    <property type="protein sequence ID" value="KXT42792.1"/>
    <property type="molecule type" value="Genomic_DNA"/>
</dbReference>
<dbReference type="RefSeq" id="WP_061437822.1">
    <property type="nucleotide sequence ID" value="NZ_KQ968737.1"/>
</dbReference>
<dbReference type="Proteomes" id="UP000070319">
    <property type="component" value="Unassembled WGS sequence"/>
</dbReference>
<reference evidence="2 3" key="1">
    <citation type="submission" date="2016-02" db="EMBL/GenBank/DDBJ databases">
        <authorList>
            <person name="Wen L."/>
            <person name="He K."/>
            <person name="Yang H."/>
        </authorList>
    </citation>
    <scope>NUCLEOTIDE SEQUENCE [LARGE SCALE GENOMIC DNA]</scope>
    <source>
        <strain evidence="2 3">KLE1704</strain>
    </source>
</reference>
<evidence type="ECO:0000313" key="2">
    <source>
        <dbReference type="EMBL" id="KXT42792.1"/>
    </source>
</evidence>
<name>A0A139KUA5_9BACE</name>
<evidence type="ECO:0000313" key="3">
    <source>
        <dbReference type="Proteomes" id="UP000070319"/>
    </source>
</evidence>
<dbReference type="PATRIC" id="fig|329854.7.peg.4511"/>
<organism evidence="2">
    <name type="scientific">Bacteroides intestinalis</name>
    <dbReference type="NCBI Taxonomy" id="329854"/>
    <lineage>
        <taxon>Bacteria</taxon>
        <taxon>Pseudomonadati</taxon>
        <taxon>Bacteroidota</taxon>
        <taxon>Bacteroidia</taxon>
        <taxon>Bacteroidales</taxon>
        <taxon>Bacteroidaceae</taxon>
        <taxon>Bacteroides</taxon>
    </lineage>
</organism>
<feature type="coiled-coil region" evidence="1">
    <location>
        <begin position="45"/>
        <end position="106"/>
    </location>
</feature>
<comment type="caution">
    <text evidence="2">The sequence shown here is derived from an EMBL/GenBank/DDBJ whole genome shotgun (WGS) entry which is preliminary data.</text>
</comment>
<proteinExistence type="predicted"/>
<gene>
    <name evidence="2" type="ORF">HMPREF2531_04433</name>
</gene>